<dbReference type="EMBL" id="JAIWYP010000011">
    <property type="protein sequence ID" value="KAH3740021.1"/>
    <property type="molecule type" value="Genomic_DNA"/>
</dbReference>
<comment type="caution">
    <text evidence="2">The sequence shown here is derived from an EMBL/GenBank/DDBJ whole genome shotgun (WGS) entry which is preliminary data.</text>
</comment>
<evidence type="ECO:0000313" key="2">
    <source>
        <dbReference type="EMBL" id="KAH3740021.1"/>
    </source>
</evidence>
<evidence type="ECO:0000256" key="1">
    <source>
        <dbReference type="SAM" id="MobiDB-lite"/>
    </source>
</evidence>
<name>A0A9D4I2G7_DREPO</name>
<dbReference type="Proteomes" id="UP000828390">
    <property type="component" value="Unassembled WGS sequence"/>
</dbReference>
<proteinExistence type="predicted"/>
<accession>A0A9D4I2G7</accession>
<organism evidence="2 3">
    <name type="scientific">Dreissena polymorpha</name>
    <name type="common">Zebra mussel</name>
    <name type="synonym">Mytilus polymorpha</name>
    <dbReference type="NCBI Taxonomy" id="45954"/>
    <lineage>
        <taxon>Eukaryota</taxon>
        <taxon>Metazoa</taxon>
        <taxon>Spiralia</taxon>
        <taxon>Lophotrochozoa</taxon>
        <taxon>Mollusca</taxon>
        <taxon>Bivalvia</taxon>
        <taxon>Autobranchia</taxon>
        <taxon>Heteroconchia</taxon>
        <taxon>Euheterodonta</taxon>
        <taxon>Imparidentia</taxon>
        <taxon>Neoheterodontei</taxon>
        <taxon>Myida</taxon>
        <taxon>Dreissenoidea</taxon>
        <taxon>Dreissenidae</taxon>
        <taxon>Dreissena</taxon>
    </lineage>
</organism>
<keyword evidence="3" id="KW-1185">Reference proteome</keyword>
<protein>
    <submittedName>
        <fullName evidence="2">Uncharacterized protein</fullName>
    </submittedName>
</protein>
<sequence length="64" mass="7156">MSGTLAVSETEYDSQNLEPRTEKPTLLVPAFQLPELVHREPVNSGHQSQNISDWAFDANMEVSI</sequence>
<feature type="region of interest" description="Disordered" evidence="1">
    <location>
        <begin position="1"/>
        <end position="25"/>
    </location>
</feature>
<dbReference type="AlphaFoldDB" id="A0A9D4I2G7"/>
<reference evidence="2" key="1">
    <citation type="journal article" date="2019" name="bioRxiv">
        <title>The Genome of the Zebra Mussel, Dreissena polymorpha: A Resource for Invasive Species Research.</title>
        <authorList>
            <person name="McCartney M.A."/>
            <person name="Auch B."/>
            <person name="Kono T."/>
            <person name="Mallez S."/>
            <person name="Zhang Y."/>
            <person name="Obille A."/>
            <person name="Becker A."/>
            <person name="Abrahante J.E."/>
            <person name="Garbe J."/>
            <person name="Badalamenti J.P."/>
            <person name="Herman A."/>
            <person name="Mangelson H."/>
            <person name="Liachko I."/>
            <person name="Sullivan S."/>
            <person name="Sone E.D."/>
            <person name="Koren S."/>
            <person name="Silverstein K.A.T."/>
            <person name="Beckman K.B."/>
            <person name="Gohl D.M."/>
        </authorList>
    </citation>
    <scope>NUCLEOTIDE SEQUENCE</scope>
    <source>
        <strain evidence="2">Duluth1</strain>
        <tissue evidence="2">Whole animal</tissue>
    </source>
</reference>
<reference evidence="2" key="2">
    <citation type="submission" date="2020-11" db="EMBL/GenBank/DDBJ databases">
        <authorList>
            <person name="McCartney M.A."/>
            <person name="Auch B."/>
            <person name="Kono T."/>
            <person name="Mallez S."/>
            <person name="Becker A."/>
            <person name="Gohl D.M."/>
            <person name="Silverstein K.A.T."/>
            <person name="Koren S."/>
            <person name="Bechman K.B."/>
            <person name="Herman A."/>
            <person name="Abrahante J.E."/>
            <person name="Garbe J."/>
        </authorList>
    </citation>
    <scope>NUCLEOTIDE SEQUENCE</scope>
    <source>
        <strain evidence="2">Duluth1</strain>
        <tissue evidence="2">Whole animal</tissue>
    </source>
</reference>
<feature type="compositionally biased region" description="Polar residues" evidence="1">
    <location>
        <begin position="1"/>
        <end position="18"/>
    </location>
</feature>
<evidence type="ECO:0000313" key="3">
    <source>
        <dbReference type="Proteomes" id="UP000828390"/>
    </source>
</evidence>
<gene>
    <name evidence="2" type="ORF">DPMN_046716</name>
</gene>